<comment type="subunit">
    <text evidence="9">Homodimer.</text>
</comment>
<keyword evidence="8 9" id="KW-0012">Acyltransferase</keyword>
<dbReference type="Gene3D" id="3.40.47.10">
    <property type="match status" value="1"/>
</dbReference>
<gene>
    <name evidence="9" type="primary">fabH</name>
    <name evidence="12" type="ORF">ACFQH9_09820</name>
</gene>
<name>A0ABW1I6I5_9PSEU</name>
<comment type="similarity">
    <text evidence="1 9">Belongs to the thiolase-like superfamily. FabH family.</text>
</comment>
<comment type="pathway">
    <text evidence="9">Lipid metabolism; fatty acid biosynthesis.</text>
</comment>
<dbReference type="NCBIfam" id="TIGR00747">
    <property type="entry name" value="fabH"/>
    <property type="match status" value="1"/>
</dbReference>
<dbReference type="PANTHER" id="PTHR34069">
    <property type="entry name" value="3-OXOACYL-[ACYL-CARRIER-PROTEIN] SYNTHASE 3"/>
    <property type="match status" value="1"/>
</dbReference>
<evidence type="ECO:0000256" key="3">
    <source>
        <dbReference type="ARBA" id="ARBA00022516"/>
    </source>
</evidence>
<organism evidence="12 13">
    <name type="scientific">Pseudonocardia lutea</name>
    <dbReference type="NCBI Taxonomy" id="2172015"/>
    <lineage>
        <taxon>Bacteria</taxon>
        <taxon>Bacillati</taxon>
        <taxon>Actinomycetota</taxon>
        <taxon>Actinomycetes</taxon>
        <taxon>Pseudonocardiales</taxon>
        <taxon>Pseudonocardiaceae</taxon>
        <taxon>Pseudonocardia</taxon>
    </lineage>
</organism>
<keyword evidence="13" id="KW-1185">Reference proteome</keyword>
<dbReference type="EC" id="2.3.1.180" evidence="9"/>
<dbReference type="InterPro" id="IPR004655">
    <property type="entry name" value="FabH"/>
</dbReference>
<evidence type="ECO:0000256" key="6">
    <source>
        <dbReference type="ARBA" id="ARBA00023098"/>
    </source>
</evidence>
<feature type="domain" description="Beta-ketoacyl-[acyl-carrier-protein] synthase III N-terminal" evidence="11">
    <location>
        <begin position="111"/>
        <end position="192"/>
    </location>
</feature>
<dbReference type="GO" id="GO:0033818">
    <property type="term" value="F:beta-ketoacyl-acyl-carrier-protein synthase III activity"/>
    <property type="evidence" value="ECO:0007669"/>
    <property type="project" value="UniProtKB-EC"/>
</dbReference>
<accession>A0ABW1I6I5</accession>
<evidence type="ECO:0000256" key="1">
    <source>
        <dbReference type="ARBA" id="ARBA00008642"/>
    </source>
</evidence>
<feature type="active site" evidence="9">
    <location>
        <position position="117"/>
    </location>
</feature>
<evidence type="ECO:0000313" key="12">
    <source>
        <dbReference type="EMBL" id="MFC5948568.1"/>
    </source>
</evidence>
<dbReference type="InterPro" id="IPR016039">
    <property type="entry name" value="Thiolase-like"/>
</dbReference>
<dbReference type="RefSeq" id="WP_379565614.1">
    <property type="nucleotide sequence ID" value="NZ_JBHSQK010000018.1"/>
</dbReference>
<dbReference type="PANTHER" id="PTHR34069:SF2">
    <property type="entry name" value="BETA-KETOACYL-[ACYL-CARRIER-PROTEIN] SYNTHASE III"/>
    <property type="match status" value="1"/>
</dbReference>
<reference evidence="13" key="1">
    <citation type="journal article" date="2019" name="Int. J. Syst. Evol. Microbiol.">
        <title>The Global Catalogue of Microorganisms (GCM) 10K type strain sequencing project: providing services to taxonomists for standard genome sequencing and annotation.</title>
        <authorList>
            <consortium name="The Broad Institute Genomics Platform"/>
            <consortium name="The Broad Institute Genome Sequencing Center for Infectious Disease"/>
            <person name="Wu L."/>
            <person name="Ma J."/>
        </authorList>
    </citation>
    <scope>NUCLEOTIDE SEQUENCE [LARGE SCALE GENOMIC DNA]</scope>
    <source>
        <strain evidence="13">CGMCC 4.7397</strain>
    </source>
</reference>
<dbReference type="SUPFAM" id="SSF53901">
    <property type="entry name" value="Thiolase-like"/>
    <property type="match status" value="1"/>
</dbReference>
<evidence type="ECO:0000313" key="13">
    <source>
        <dbReference type="Proteomes" id="UP001596119"/>
    </source>
</evidence>
<dbReference type="Pfam" id="PF08545">
    <property type="entry name" value="ACP_syn_III"/>
    <property type="match status" value="1"/>
</dbReference>
<keyword evidence="4 9" id="KW-0808">Transferase</keyword>
<evidence type="ECO:0000259" key="11">
    <source>
        <dbReference type="Pfam" id="PF08545"/>
    </source>
</evidence>
<keyword evidence="3 9" id="KW-0444">Lipid biosynthesis</keyword>
<protein>
    <recommendedName>
        <fullName evidence="9">Beta-ketoacyl-[acyl-carrier-protein] synthase III</fullName>
        <shortName evidence="9">Beta-ketoacyl-ACP synthase III</shortName>
        <shortName evidence="9">KAS III</shortName>
        <ecNumber evidence="9">2.3.1.180</ecNumber>
    </recommendedName>
    <alternativeName>
        <fullName evidence="9">3-oxoacyl-[acyl-carrier-protein] synthase 3</fullName>
    </alternativeName>
    <alternativeName>
        <fullName evidence="9">3-oxoacyl-[acyl-carrier-protein] synthase III</fullName>
    </alternativeName>
</protein>
<evidence type="ECO:0000256" key="8">
    <source>
        <dbReference type="ARBA" id="ARBA00023315"/>
    </source>
</evidence>
<comment type="function">
    <text evidence="9">Catalyzes the condensation reaction of fatty acid synthesis by the addition to an acyl acceptor of two carbons from malonyl-ACP. Catalyzes the first condensation reaction which initiates fatty acid synthesis and may therefore play a role in governing the total rate of fatty acid production. Possesses both acetoacetyl-ACP synthase and acetyl transacylase activities. Its substrate specificity determines the biosynthesis of branched-chain and/or straight-chain of fatty acids.</text>
</comment>
<sequence>MQDRAPRLTGLGHALPGRVVTNDDLAATLDTSDEWIRSRSGIATRHHVDPGTATSDLAAEAGARALKADLHTGGSGAVDLVVLATTTPDRTCPATAPLVAHRLGLGTVPAFDVNAVCSGFLYGLSTAAAMITGGAADSVLLVAADTFSTIVDPSDRRTAFLFGDAAGAVVLRAGGGTVTDPTLHHIVLGSDGGQEDLIITPGGGSRDPGSPERWFTMQGQAVYRQAVDRMTRSTEEVLARTGWTVGEVDRFVGHQANRRILDAVAHRLGLPADRVVANLDRVGNTAAASIPVALSDAHDHGSLRPGEKVVLTAFGGGATWGAATLTWPDLR</sequence>
<dbReference type="Pfam" id="PF08541">
    <property type="entry name" value="ACP_syn_III_C"/>
    <property type="match status" value="1"/>
</dbReference>
<evidence type="ECO:0000256" key="5">
    <source>
        <dbReference type="ARBA" id="ARBA00022832"/>
    </source>
</evidence>
<evidence type="ECO:0000256" key="9">
    <source>
        <dbReference type="HAMAP-Rule" id="MF_01815"/>
    </source>
</evidence>
<evidence type="ECO:0000259" key="10">
    <source>
        <dbReference type="Pfam" id="PF08541"/>
    </source>
</evidence>
<dbReference type="HAMAP" id="MF_01815">
    <property type="entry name" value="FabH"/>
    <property type="match status" value="1"/>
</dbReference>
<feature type="active site" evidence="9">
    <location>
        <position position="254"/>
    </location>
</feature>
<keyword evidence="2 9" id="KW-0963">Cytoplasm</keyword>
<feature type="domain" description="Beta-ketoacyl-[acyl-carrier-protein] synthase III C-terminal" evidence="10">
    <location>
        <begin position="238"/>
        <end position="327"/>
    </location>
</feature>
<comment type="catalytic activity">
    <reaction evidence="9">
        <text>malonyl-[ACP] + acetyl-CoA + H(+) = 3-oxobutanoyl-[ACP] + CO2 + CoA</text>
        <dbReference type="Rhea" id="RHEA:12080"/>
        <dbReference type="Rhea" id="RHEA-COMP:9623"/>
        <dbReference type="Rhea" id="RHEA-COMP:9625"/>
        <dbReference type="ChEBI" id="CHEBI:15378"/>
        <dbReference type="ChEBI" id="CHEBI:16526"/>
        <dbReference type="ChEBI" id="CHEBI:57287"/>
        <dbReference type="ChEBI" id="CHEBI:57288"/>
        <dbReference type="ChEBI" id="CHEBI:78449"/>
        <dbReference type="ChEBI" id="CHEBI:78450"/>
        <dbReference type="EC" id="2.3.1.180"/>
    </reaction>
</comment>
<dbReference type="CDD" id="cd00830">
    <property type="entry name" value="KAS_III"/>
    <property type="match status" value="1"/>
</dbReference>
<dbReference type="InterPro" id="IPR013751">
    <property type="entry name" value="ACP_syn_III_N"/>
</dbReference>
<evidence type="ECO:0000256" key="7">
    <source>
        <dbReference type="ARBA" id="ARBA00023160"/>
    </source>
</evidence>
<proteinExistence type="inferred from homology"/>
<feature type="region of interest" description="ACP-binding" evidence="9">
    <location>
        <begin position="255"/>
        <end position="259"/>
    </location>
</feature>
<dbReference type="EMBL" id="JBHSQK010000018">
    <property type="protein sequence ID" value="MFC5948568.1"/>
    <property type="molecule type" value="Genomic_DNA"/>
</dbReference>
<dbReference type="Proteomes" id="UP001596119">
    <property type="component" value="Unassembled WGS sequence"/>
</dbReference>
<evidence type="ECO:0000256" key="4">
    <source>
        <dbReference type="ARBA" id="ARBA00022679"/>
    </source>
</evidence>
<comment type="caution">
    <text evidence="12">The sequence shown here is derived from an EMBL/GenBank/DDBJ whole genome shotgun (WGS) entry which is preliminary data.</text>
</comment>
<dbReference type="InterPro" id="IPR013747">
    <property type="entry name" value="ACP_syn_III_C"/>
</dbReference>
<feature type="active site" evidence="9">
    <location>
        <position position="284"/>
    </location>
</feature>
<keyword evidence="5 9" id="KW-0276">Fatty acid metabolism</keyword>
<comment type="domain">
    <text evidence="9">The last Arg residue of the ACP-binding site is essential for the weak association between ACP/AcpP and FabH.</text>
</comment>
<keyword evidence="9" id="KW-0511">Multifunctional enzyme</keyword>
<keyword evidence="7 9" id="KW-0275">Fatty acid biosynthesis</keyword>
<keyword evidence="6 9" id="KW-0443">Lipid metabolism</keyword>
<comment type="subcellular location">
    <subcellularLocation>
        <location evidence="9">Cytoplasm</location>
    </subcellularLocation>
</comment>
<evidence type="ECO:0000256" key="2">
    <source>
        <dbReference type="ARBA" id="ARBA00022490"/>
    </source>
</evidence>
<dbReference type="NCBIfam" id="NF006829">
    <property type="entry name" value="PRK09352.1"/>
    <property type="match status" value="1"/>
</dbReference>